<dbReference type="PANTHER" id="PTHR32092:SF5">
    <property type="entry name" value="6-PHOSPHO-BETA-GLUCOSIDASE"/>
    <property type="match status" value="1"/>
</dbReference>
<feature type="binding site" evidence="10">
    <location>
        <position position="193"/>
    </location>
    <ligand>
        <name>Mn(2+)</name>
        <dbReference type="ChEBI" id="CHEBI:29035"/>
    </ligand>
</feature>
<dbReference type="InterPro" id="IPR019802">
    <property type="entry name" value="GlycHydrolase_4_CS"/>
</dbReference>
<keyword evidence="15" id="KW-1185">Reference proteome</keyword>
<feature type="active site" description="Proton acceptor" evidence="8">
    <location>
        <position position="238"/>
    </location>
</feature>
<dbReference type="Pfam" id="PF11975">
    <property type="entry name" value="Glyco_hydro_4C"/>
    <property type="match status" value="1"/>
</dbReference>
<dbReference type="GO" id="GO:0046872">
    <property type="term" value="F:metal ion binding"/>
    <property type="evidence" value="ECO:0007669"/>
    <property type="project" value="UniProtKB-KW"/>
</dbReference>
<keyword evidence="3 10" id="KW-0479">Metal-binding</keyword>
<dbReference type="Proteomes" id="UP000185669">
    <property type="component" value="Unassembled WGS sequence"/>
</dbReference>
<accession>A0A1N6R217</accession>
<feature type="site" description="Increases basicity of active site Tyr" evidence="11">
    <location>
        <position position="104"/>
    </location>
</feature>
<evidence type="ECO:0000256" key="2">
    <source>
        <dbReference type="ARBA" id="ARBA00011881"/>
    </source>
</evidence>
<gene>
    <name evidence="14" type="ORF">SAMN05421834_102133</name>
</gene>
<feature type="binding site" evidence="10">
    <location>
        <position position="163"/>
    </location>
    <ligand>
        <name>Mn(2+)</name>
        <dbReference type="ChEBI" id="CHEBI:29035"/>
    </ligand>
</feature>
<dbReference type="EMBL" id="FTNC01000002">
    <property type="protein sequence ID" value="SIQ22901.1"/>
    <property type="molecule type" value="Genomic_DNA"/>
</dbReference>
<evidence type="ECO:0000256" key="3">
    <source>
        <dbReference type="ARBA" id="ARBA00022723"/>
    </source>
</evidence>
<dbReference type="InterPro" id="IPR001088">
    <property type="entry name" value="Glyco_hydro_4"/>
</dbReference>
<evidence type="ECO:0000256" key="8">
    <source>
        <dbReference type="PIRSR" id="PIRSR601088-1"/>
    </source>
</evidence>
<dbReference type="RefSeq" id="WP_076543805.1">
    <property type="nucleotide sequence ID" value="NZ_FTNC01000002.1"/>
</dbReference>
<evidence type="ECO:0000256" key="7">
    <source>
        <dbReference type="ARBA" id="ARBA00023295"/>
    </source>
</evidence>
<dbReference type="STRING" id="56779.SAMN05421834_102133"/>
<dbReference type="GO" id="GO:0004553">
    <property type="term" value="F:hydrolase activity, hydrolyzing O-glycosyl compounds"/>
    <property type="evidence" value="ECO:0007669"/>
    <property type="project" value="InterPro"/>
</dbReference>
<keyword evidence="7 12" id="KW-0326">Glycosidase</keyword>
<comment type="cofactor">
    <cofactor evidence="12">
        <name>NAD(+)</name>
        <dbReference type="ChEBI" id="CHEBI:57540"/>
    </cofactor>
    <text evidence="12">Binds 1 NAD(+) per subunit.</text>
</comment>
<dbReference type="Pfam" id="PF02056">
    <property type="entry name" value="Glyco_hydro_4"/>
    <property type="match status" value="1"/>
</dbReference>
<evidence type="ECO:0000313" key="14">
    <source>
        <dbReference type="EMBL" id="SIQ22901.1"/>
    </source>
</evidence>
<dbReference type="OrthoDB" id="9808275at2"/>
<evidence type="ECO:0000256" key="10">
    <source>
        <dbReference type="PIRSR" id="PIRSR601088-3"/>
    </source>
</evidence>
<evidence type="ECO:0000259" key="13">
    <source>
        <dbReference type="Pfam" id="PF11975"/>
    </source>
</evidence>
<dbReference type="GO" id="GO:0016616">
    <property type="term" value="F:oxidoreductase activity, acting on the CH-OH group of donors, NAD or NADP as acceptor"/>
    <property type="evidence" value="ECO:0007669"/>
    <property type="project" value="InterPro"/>
</dbReference>
<protein>
    <submittedName>
        <fullName evidence="14">6-phospho-beta-glucosidase</fullName>
    </submittedName>
</protein>
<keyword evidence="6 10" id="KW-0464">Manganese</keyword>
<evidence type="ECO:0000256" key="4">
    <source>
        <dbReference type="ARBA" id="ARBA00022801"/>
    </source>
</evidence>
<dbReference type="SUPFAM" id="SSF51735">
    <property type="entry name" value="NAD(P)-binding Rossmann-fold domains"/>
    <property type="match status" value="1"/>
</dbReference>
<keyword evidence="10" id="KW-0533">Nickel</keyword>
<feature type="active site" description="Proton donor" evidence="8">
    <location>
        <position position="164"/>
    </location>
</feature>
<sequence>MKVVIVGGGGVRTPQIIKTLYSNKKELSLEEITMLDIDQERLDNIKMINNELISGKDIKLNYTLDAEEAFIEADFILFTIRVGQIDDRIIDENIPLNYGVVGQETTGPGGFAMAMRTIPVMLEYLDLIMKVSPDAWILNLTNPSGLITQALTESGHEKVIGLCDGPTVLKEEIADAMDLNEDELFYEYFGLNHFGWIKRVVHNGIDITENVLNNNQALAETRVDPDFLRQIKMIPNEYLLFYYNNTEAVKNLKDSKMSRGEIIKALNTKLFNELRKINNDDSNKSPLQIYKNYNSARNDSYLQVETMGLQTDNIAEKLWGGINSTGSSDKMQTGYGNIALQVMQLLNSDQAELMLLNVVNNGAINCLDDQDVVEIPVYVDKNGLHPLNIADIPEHARGMLQAVKSYERLTIKAVKDKSYASALQALIIHPLIPDLKAARSILDDYIENHRYFPELK</sequence>
<proteinExistence type="inferred from homology"/>
<dbReference type="GO" id="GO:0005975">
    <property type="term" value="P:carbohydrate metabolic process"/>
    <property type="evidence" value="ECO:0007669"/>
    <property type="project" value="InterPro"/>
</dbReference>
<feature type="domain" description="Glycosyl hydrolase family 4 C-terminal" evidence="13">
    <location>
        <begin position="188"/>
        <end position="432"/>
    </location>
</feature>
<dbReference type="InterPro" id="IPR036291">
    <property type="entry name" value="NAD(P)-bd_dom_sf"/>
</dbReference>
<comment type="similarity">
    <text evidence="1 12">Belongs to the glycosyl hydrolase 4 family.</text>
</comment>
<dbReference type="AlphaFoldDB" id="A0A1N6R217"/>
<dbReference type="PANTHER" id="PTHR32092">
    <property type="entry name" value="6-PHOSPHO-BETA-GLUCOSIDASE-RELATED"/>
    <property type="match status" value="1"/>
</dbReference>
<dbReference type="PRINTS" id="PR00732">
    <property type="entry name" value="GLHYDRLASE4"/>
</dbReference>
<dbReference type="InterPro" id="IPR022616">
    <property type="entry name" value="Glyco_hydro_4_C"/>
</dbReference>
<dbReference type="PROSITE" id="PS01324">
    <property type="entry name" value="GLYCOSYL_HYDROL_F4"/>
    <property type="match status" value="1"/>
</dbReference>
<keyword evidence="10" id="KW-0170">Cobalt</keyword>
<feature type="binding site" evidence="9">
    <location>
        <position position="142"/>
    </location>
    <ligand>
        <name>substrate</name>
    </ligand>
</feature>
<dbReference type="SUPFAM" id="SSF56327">
    <property type="entry name" value="LDH C-terminal domain-like"/>
    <property type="match status" value="1"/>
</dbReference>
<evidence type="ECO:0000256" key="9">
    <source>
        <dbReference type="PIRSR" id="PIRSR601088-2"/>
    </source>
</evidence>
<evidence type="ECO:0000313" key="15">
    <source>
        <dbReference type="Proteomes" id="UP000185669"/>
    </source>
</evidence>
<dbReference type="Gene3D" id="3.90.110.10">
    <property type="entry name" value="Lactate dehydrogenase/glycoside hydrolase, family 4, C-terminal"/>
    <property type="match status" value="1"/>
</dbReference>
<feature type="binding site" evidence="9">
    <location>
        <position position="88"/>
    </location>
    <ligand>
        <name>substrate</name>
    </ligand>
</feature>
<dbReference type="InterPro" id="IPR015955">
    <property type="entry name" value="Lactate_DH/Glyco_Ohase_4_C"/>
</dbReference>
<name>A0A1N6R217_9FIRM</name>
<keyword evidence="5 12" id="KW-0520">NAD</keyword>
<evidence type="ECO:0000256" key="12">
    <source>
        <dbReference type="RuleBase" id="RU361152"/>
    </source>
</evidence>
<evidence type="ECO:0000256" key="5">
    <source>
        <dbReference type="ARBA" id="ARBA00023027"/>
    </source>
</evidence>
<evidence type="ECO:0000256" key="1">
    <source>
        <dbReference type="ARBA" id="ARBA00010141"/>
    </source>
</evidence>
<keyword evidence="10" id="KW-0408">Iron</keyword>
<comment type="subunit">
    <text evidence="2">Homotetramer.</text>
</comment>
<keyword evidence="4 12" id="KW-0378">Hydrolase</keyword>
<organism evidence="14 15">
    <name type="scientific">Halanaerobium kushneri</name>
    <dbReference type="NCBI Taxonomy" id="56779"/>
    <lineage>
        <taxon>Bacteria</taxon>
        <taxon>Bacillati</taxon>
        <taxon>Bacillota</taxon>
        <taxon>Clostridia</taxon>
        <taxon>Halanaerobiales</taxon>
        <taxon>Halanaerobiaceae</taxon>
        <taxon>Halanaerobium</taxon>
    </lineage>
</organism>
<reference evidence="15" key="1">
    <citation type="submission" date="2017-01" db="EMBL/GenBank/DDBJ databases">
        <authorList>
            <person name="Varghese N."/>
            <person name="Submissions S."/>
        </authorList>
    </citation>
    <scope>NUCLEOTIDE SEQUENCE [LARGE SCALE GENOMIC DNA]</scope>
    <source>
        <strain evidence="15">ATCC 700103</strain>
    </source>
</reference>
<evidence type="ECO:0000256" key="11">
    <source>
        <dbReference type="PIRSR" id="PIRSR601088-4"/>
    </source>
</evidence>
<dbReference type="Gene3D" id="3.40.50.720">
    <property type="entry name" value="NAD(P)-binding Rossmann-like Domain"/>
    <property type="match status" value="1"/>
</dbReference>
<evidence type="ECO:0000256" key="6">
    <source>
        <dbReference type="ARBA" id="ARBA00023211"/>
    </source>
</evidence>